<name>A0A099D3T1_9ACTN</name>
<protein>
    <submittedName>
        <fullName evidence="7">MFS transporter</fullName>
    </submittedName>
</protein>
<feature type="transmembrane region" description="Helical" evidence="6">
    <location>
        <begin position="99"/>
        <end position="122"/>
    </location>
</feature>
<dbReference type="SUPFAM" id="SSF103473">
    <property type="entry name" value="MFS general substrate transporter"/>
    <property type="match status" value="1"/>
</dbReference>
<reference evidence="8 9" key="1">
    <citation type="journal article" date="2014" name="PLoS ONE">
        <title>Identification and Characterization of a New Erythromycin Biosynthetic Gene Cluster in Actinopolyspora erythraea YIM90600, a Novel Erythronolide-Producing Halophilic Actinomycete Isolated from Salt Field.</title>
        <authorList>
            <person name="Chen D."/>
            <person name="Feng J."/>
            <person name="Huang L."/>
            <person name="Zhang Q."/>
            <person name="Wu J."/>
            <person name="Zhu X."/>
            <person name="Duan Y."/>
            <person name="Xu Z."/>
        </authorList>
    </citation>
    <scope>NUCLEOTIDE SEQUENCE [LARGE SCALE GENOMIC DNA]</scope>
    <source>
        <strain evidence="8 9">YIM90600</strain>
    </source>
</reference>
<dbReference type="Proteomes" id="UP000215043">
    <property type="component" value="Chromosome"/>
</dbReference>
<feature type="transmembrane region" description="Helical" evidence="6">
    <location>
        <begin position="316"/>
        <end position="337"/>
    </location>
</feature>
<dbReference type="AlphaFoldDB" id="A0A099D3T1"/>
<feature type="transmembrane region" description="Helical" evidence="6">
    <location>
        <begin position="174"/>
        <end position="195"/>
    </location>
</feature>
<feature type="transmembrane region" description="Helical" evidence="6">
    <location>
        <begin position="292"/>
        <end position="310"/>
    </location>
</feature>
<keyword evidence="9" id="KW-1185">Reference proteome</keyword>
<feature type="transmembrane region" description="Helical" evidence="6">
    <location>
        <begin position="383"/>
        <end position="404"/>
    </location>
</feature>
<dbReference type="OrthoDB" id="145388at2"/>
<feature type="transmembrane region" description="Helical" evidence="6">
    <location>
        <begin position="358"/>
        <end position="377"/>
    </location>
</feature>
<accession>A0A099D3T1</accession>
<dbReference type="HOGENOM" id="CLU_034180_13_2_11"/>
<evidence type="ECO:0000313" key="10">
    <source>
        <dbReference type="Proteomes" id="UP000215043"/>
    </source>
</evidence>
<dbReference type="CDD" id="cd06173">
    <property type="entry name" value="MFS_MefA_like"/>
    <property type="match status" value="1"/>
</dbReference>
<dbReference type="RefSeq" id="WP_043575685.1">
    <property type="nucleotide sequence ID" value="NZ_CP022752.1"/>
</dbReference>
<dbReference type="GO" id="GO:0022857">
    <property type="term" value="F:transmembrane transporter activity"/>
    <property type="evidence" value="ECO:0007669"/>
    <property type="project" value="InterPro"/>
</dbReference>
<comment type="subcellular location">
    <subcellularLocation>
        <location evidence="1">Cell membrane</location>
        <topology evidence="1">Multi-pass membrane protein</topology>
    </subcellularLocation>
</comment>
<dbReference type="GO" id="GO:0005886">
    <property type="term" value="C:plasma membrane"/>
    <property type="evidence" value="ECO:0007669"/>
    <property type="project" value="UniProtKB-SubCell"/>
</dbReference>
<reference evidence="7 10" key="2">
    <citation type="submission" date="2017-08" db="EMBL/GenBank/DDBJ databases">
        <title>The complete genome sequence of moderately halophilic actinomycete Actinopolyspora erythraea YIM 90600, the producer of novel erythromycin, novel actinopolysporins A-C and tubercidin.</title>
        <authorList>
            <person name="Yin M."/>
            <person name="Tang S."/>
        </authorList>
    </citation>
    <scope>NUCLEOTIDE SEQUENCE [LARGE SCALE GENOMIC DNA]</scope>
    <source>
        <strain evidence="7 10">YIM 90600</strain>
    </source>
</reference>
<evidence type="ECO:0000256" key="5">
    <source>
        <dbReference type="ARBA" id="ARBA00023136"/>
    </source>
</evidence>
<keyword evidence="3 6" id="KW-0812">Transmembrane</keyword>
<dbReference type="Pfam" id="PF07690">
    <property type="entry name" value="MFS_1"/>
    <property type="match status" value="1"/>
</dbReference>
<dbReference type="EMBL" id="JPMV01000032">
    <property type="protein sequence ID" value="KGI80462.1"/>
    <property type="molecule type" value="Genomic_DNA"/>
</dbReference>
<dbReference type="InterPro" id="IPR011701">
    <property type="entry name" value="MFS"/>
</dbReference>
<feature type="transmembrane region" description="Helical" evidence="6">
    <location>
        <begin position="261"/>
        <end position="280"/>
    </location>
</feature>
<sequence>MSDASEELAKRSVRGVGGEPFRRLLTTWTATSVADGVRATALPLYTAVSTRDPLSVSAVAVAEVLPWLLVALPAGALVDRFPRRPTLVAAHSFRALLTLLLVWFVHTGQAGMFVLLGCAFLLSGAETFADSATQSLLVSAAGERDLERANGRFVGAETVGVEIAGPLAAAGLFAWRPSLCFALTALAFGFAALWIPRVSAEVEPVRSGGGRSIAGEIRQGTAFVLRSPGLRAVVGTVGAVTLLTGAVNTIAMLFALESLGLAPATVPVLFVCAAAGTLLASRVTPWLSARFGGANVMIAALFVLAGGMATLELVRIPVAAWSSYFVMGFGAGTWNVLSSANRQRLTPESMMGRVTSAYRVFAWGLMPLGAGVAGPLAEVTSPATVISVSAALVAVVAVLCAPLLRRLATAARE</sequence>
<organism evidence="7 10">
    <name type="scientific">Actinopolyspora erythraea</name>
    <dbReference type="NCBI Taxonomy" id="414996"/>
    <lineage>
        <taxon>Bacteria</taxon>
        <taxon>Bacillati</taxon>
        <taxon>Actinomycetota</taxon>
        <taxon>Actinomycetes</taxon>
        <taxon>Actinopolysporales</taxon>
        <taxon>Actinopolysporaceae</taxon>
        <taxon>Actinopolyspora</taxon>
    </lineage>
</organism>
<gene>
    <name evidence="7" type="ORF">CDG81_03605</name>
    <name evidence="8" type="ORF">IL38_17355</name>
</gene>
<evidence type="ECO:0000256" key="3">
    <source>
        <dbReference type="ARBA" id="ARBA00022692"/>
    </source>
</evidence>
<dbReference type="Gene3D" id="1.20.1250.20">
    <property type="entry name" value="MFS general substrate transporter like domains"/>
    <property type="match status" value="1"/>
</dbReference>
<evidence type="ECO:0000313" key="9">
    <source>
        <dbReference type="Proteomes" id="UP000029737"/>
    </source>
</evidence>
<keyword evidence="4 6" id="KW-1133">Transmembrane helix</keyword>
<evidence type="ECO:0000256" key="2">
    <source>
        <dbReference type="ARBA" id="ARBA00022475"/>
    </source>
</evidence>
<feature type="transmembrane region" description="Helical" evidence="6">
    <location>
        <begin position="232"/>
        <end position="255"/>
    </location>
</feature>
<evidence type="ECO:0000256" key="6">
    <source>
        <dbReference type="SAM" id="Phobius"/>
    </source>
</evidence>
<feature type="transmembrane region" description="Helical" evidence="6">
    <location>
        <begin position="54"/>
        <end position="78"/>
    </location>
</feature>
<dbReference type="eggNOG" id="COG2814">
    <property type="taxonomic scope" value="Bacteria"/>
</dbReference>
<dbReference type="EMBL" id="CP022752">
    <property type="protein sequence ID" value="ASU77544.1"/>
    <property type="molecule type" value="Genomic_DNA"/>
</dbReference>
<proteinExistence type="predicted"/>
<dbReference type="Proteomes" id="UP000029737">
    <property type="component" value="Unassembled WGS sequence"/>
</dbReference>
<evidence type="ECO:0000313" key="8">
    <source>
        <dbReference type="EMBL" id="KGI80462.1"/>
    </source>
</evidence>
<evidence type="ECO:0000256" key="4">
    <source>
        <dbReference type="ARBA" id="ARBA00022989"/>
    </source>
</evidence>
<dbReference type="PANTHER" id="PTHR23513:SF6">
    <property type="entry name" value="MAJOR FACILITATOR SUPERFAMILY ASSOCIATED DOMAIN-CONTAINING PROTEIN"/>
    <property type="match status" value="1"/>
</dbReference>
<keyword evidence="2" id="KW-1003">Cell membrane</keyword>
<dbReference type="InterPro" id="IPR036259">
    <property type="entry name" value="MFS_trans_sf"/>
</dbReference>
<keyword evidence="5 6" id="KW-0472">Membrane</keyword>
<dbReference type="KEGG" id="aey:CDG81_03605"/>
<evidence type="ECO:0000313" key="7">
    <source>
        <dbReference type="EMBL" id="ASU77544.1"/>
    </source>
</evidence>
<evidence type="ECO:0000256" key="1">
    <source>
        <dbReference type="ARBA" id="ARBA00004651"/>
    </source>
</evidence>
<dbReference type="PANTHER" id="PTHR23513">
    <property type="entry name" value="INTEGRAL MEMBRANE EFFLUX PROTEIN-RELATED"/>
    <property type="match status" value="1"/>
</dbReference>